<dbReference type="SUPFAM" id="SSF102712">
    <property type="entry name" value="JAB1/MPN domain"/>
    <property type="match status" value="1"/>
</dbReference>
<gene>
    <name evidence="11" type="ORF">JX265_013887</name>
</gene>
<keyword evidence="12" id="KW-1185">Reference proteome</keyword>
<keyword evidence="5" id="KW-0833">Ubl conjugation pathway</keyword>
<evidence type="ECO:0000256" key="3">
    <source>
        <dbReference type="ARBA" id="ARBA00022670"/>
    </source>
</evidence>
<dbReference type="SMART" id="SM00232">
    <property type="entry name" value="JAB_MPN"/>
    <property type="match status" value="1"/>
</dbReference>
<sequence length="578" mass="65608">MMEAEEGGRPRSVQELSKESQDFHFNKNVPLKHWLRTAKTLNTEAGFYLREGNFPQAFMLFMRQSDLIMNYINGHPEAKTPEGKIAIKKAVKDLPVVFMHLEKIKPIIQRDYDEWQAKEARRRELYEKQGGDKSQKAQTAYGRHAARDPALSAKSKLLDAGENLGLAVDLARREIKRRDDDKRASRQAGMSAEEEQQRRTAGFWNNWTDELAKRQAEDEEFFRTQMESSRRKPDGTDDSHIHDFVQKMSRAERERDGLSGPRPGPPTAAHYHYPSISKSTPLQYDATVARPRREAAPQPPRPPKDFVSEDYLGAPAPPSLPELPSKEQLWPPPTPEPLYQQHHYQPPAPPPKELEVPPEPTYQTPTPPERRPGRETLTFKPAAYLESGDPIRCVIVPVGLREDFLKLAAENTRRGLEMCGILCGTAVNNALFVTCLVIPEQTCTSDTCETENEGAIFDYCIQEDLLQLGWIHTHPTQTCFMSSRDLHTQAGYQVMLPESIAIVCAPKFEPSYGIFRLTNPPGLPHILQCSQQNTFHQHSIDNLYTGAAERPGGHVYETEGFDYYVHDLRPGAKNTKTY</sequence>
<dbReference type="PANTHER" id="PTHR12947">
    <property type="entry name" value="AMSH-LIKE PROTEASE"/>
    <property type="match status" value="1"/>
</dbReference>
<dbReference type="GO" id="GO:0046872">
    <property type="term" value="F:metal ion binding"/>
    <property type="evidence" value="ECO:0007669"/>
    <property type="project" value="UniProtKB-KW"/>
</dbReference>
<dbReference type="InterPro" id="IPR037518">
    <property type="entry name" value="MPN"/>
</dbReference>
<dbReference type="EMBL" id="JAFIMR010000093">
    <property type="protein sequence ID" value="KAI1848079.1"/>
    <property type="molecule type" value="Genomic_DNA"/>
</dbReference>
<feature type="domain" description="MPN" evidence="10">
    <location>
        <begin position="394"/>
        <end position="524"/>
    </location>
</feature>
<evidence type="ECO:0000256" key="7">
    <source>
        <dbReference type="ARBA" id="ARBA00022833"/>
    </source>
</evidence>
<evidence type="ECO:0000256" key="1">
    <source>
        <dbReference type="ARBA" id="ARBA00001947"/>
    </source>
</evidence>
<evidence type="ECO:0000259" key="10">
    <source>
        <dbReference type="PROSITE" id="PS50249"/>
    </source>
</evidence>
<evidence type="ECO:0000256" key="8">
    <source>
        <dbReference type="ARBA" id="ARBA00023049"/>
    </source>
</evidence>
<dbReference type="GO" id="GO:0061578">
    <property type="term" value="F:K63-linked deubiquitinase activity"/>
    <property type="evidence" value="ECO:0007669"/>
    <property type="project" value="InterPro"/>
</dbReference>
<feature type="region of interest" description="Disordered" evidence="9">
    <location>
        <begin position="249"/>
        <end position="374"/>
    </location>
</feature>
<name>A0A9Q0AI45_9PEZI</name>
<dbReference type="InterPro" id="IPR000555">
    <property type="entry name" value="JAMM/MPN+_dom"/>
</dbReference>
<dbReference type="InterPro" id="IPR044098">
    <property type="entry name" value="STAMBP/STALP-like_MPN"/>
</dbReference>
<evidence type="ECO:0000256" key="4">
    <source>
        <dbReference type="ARBA" id="ARBA00022723"/>
    </source>
</evidence>
<keyword evidence="4" id="KW-0479">Metal-binding</keyword>
<feature type="region of interest" description="Disordered" evidence="9">
    <location>
        <begin position="177"/>
        <end position="201"/>
    </location>
</feature>
<dbReference type="FunFam" id="3.40.140.10:FF:000033">
    <property type="entry name" value="AMSH-like protease sst2"/>
    <property type="match status" value="1"/>
</dbReference>
<feature type="region of interest" description="Disordered" evidence="9">
    <location>
        <begin position="221"/>
        <end position="240"/>
    </location>
</feature>
<protein>
    <recommendedName>
        <fullName evidence="10">MPN domain-containing protein</fullName>
    </recommendedName>
</protein>
<dbReference type="Pfam" id="PF08969">
    <property type="entry name" value="USP8_dimer"/>
    <property type="match status" value="1"/>
</dbReference>
<feature type="compositionally biased region" description="Basic and acidic residues" evidence="9">
    <location>
        <begin position="126"/>
        <end position="135"/>
    </location>
</feature>
<dbReference type="Proteomes" id="UP000829685">
    <property type="component" value="Unassembled WGS sequence"/>
</dbReference>
<evidence type="ECO:0000313" key="12">
    <source>
        <dbReference type="Proteomes" id="UP000829685"/>
    </source>
</evidence>
<evidence type="ECO:0000256" key="5">
    <source>
        <dbReference type="ARBA" id="ARBA00022786"/>
    </source>
</evidence>
<keyword evidence="3" id="KW-0645">Protease</keyword>
<dbReference type="Gene3D" id="1.20.58.80">
    <property type="entry name" value="Phosphotransferase system, lactose/cellobiose-type IIA subunit"/>
    <property type="match status" value="1"/>
</dbReference>
<dbReference type="GO" id="GO:0140492">
    <property type="term" value="F:metal-dependent deubiquitinase activity"/>
    <property type="evidence" value="ECO:0007669"/>
    <property type="project" value="InterPro"/>
</dbReference>
<dbReference type="PROSITE" id="PS50249">
    <property type="entry name" value="MPN"/>
    <property type="match status" value="1"/>
</dbReference>
<keyword evidence="6" id="KW-0378">Hydrolase</keyword>
<evidence type="ECO:0000256" key="2">
    <source>
        <dbReference type="ARBA" id="ARBA00010981"/>
    </source>
</evidence>
<dbReference type="Pfam" id="PF01398">
    <property type="entry name" value="JAB"/>
    <property type="match status" value="1"/>
</dbReference>
<dbReference type="GO" id="GO:0016020">
    <property type="term" value="C:membrane"/>
    <property type="evidence" value="ECO:0007669"/>
    <property type="project" value="TreeGrafter"/>
</dbReference>
<evidence type="ECO:0000256" key="6">
    <source>
        <dbReference type="ARBA" id="ARBA00022801"/>
    </source>
</evidence>
<keyword evidence="8" id="KW-0482">Metalloprotease</keyword>
<evidence type="ECO:0000313" key="11">
    <source>
        <dbReference type="EMBL" id="KAI1848079.1"/>
    </source>
</evidence>
<evidence type="ECO:0000256" key="9">
    <source>
        <dbReference type="SAM" id="MobiDB-lite"/>
    </source>
</evidence>
<comment type="caution">
    <text evidence="11">The sequence shown here is derived from an EMBL/GenBank/DDBJ whole genome shotgun (WGS) entry which is preliminary data.</text>
</comment>
<dbReference type="Gene3D" id="3.40.140.10">
    <property type="entry name" value="Cytidine Deaminase, domain 2"/>
    <property type="match status" value="1"/>
</dbReference>
<dbReference type="GO" id="GO:0070536">
    <property type="term" value="P:protein K63-linked deubiquitination"/>
    <property type="evidence" value="ECO:0007669"/>
    <property type="project" value="InterPro"/>
</dbReference>
<dbReference type="CDD" id="cd08066">
    <property type="entry name" value="MPN_AMSH_like"/>
    <property type="match status" value="1"/>
</dbReference>
<dbReference type="GO" id="GO:0006508">
    <property type="term" value="P:proteolysis"/>
    <property type="evidence" value="ECO:0007669"/>
    <property type="project" value="UniProtKB-KW"/>
</dbReference>
<dbReference type="PANTHER" id="PTHR12947:SF13">
    <property type="entry name" value="FI19924P1"/>
    <property type="match status" value="1"/>
</dbReference>
<feature type="region of interest" description="Disordered" evidence="9">
    <location>
        <begin position="126"/>
        <end position="148"/>
    </location>
</feature>
<dbReference type="GO" id="GO:0005768">
    <property type="term" value="C:endosome"/>
    <property type="evidence" value="ECO:0007669"/>
    <property type="project" value="TreeGrafter"/>
</dbReference>
<comment type="similarity">
    <text evidence="2">Belongs to the peptidase M67C family.</text>
</comment>
<dbReference type="AlphaFoldDB" id="A0A9Q0AI45"/>
<comment type="cofactor">
    <cofactor evidence="1">
        <name>Zn(2+)</name>
        <dbReference type="ChEBI" id="CHEBI:29105"/>
    </cofactor>
</comment>
<proteinExistence type="inferred from homology"/>
<keyword evidence="7" id="KW-0862">Zinc</keyword>
<reference evidence="11" key="1">
    <citation type="submission" date="2021-03" db="EMBL/GenBank/DDBJ databases">
        <title>Revisited historic fungal species revealed as producer of novel bioactive compounds through whole genome sequencing and comparative genomics.</title>
        <authorList>
            <person name="Vignolle G.A."/>
            <person name="Hochenegger N."/>
            <person name="Mach R.L."/>
            <person name="Mach-Aigner A.R."/>
            <person name="Javad Rahimi M."/>
            <person name="Salim K.A."/>
            <person name="Chan C.M."/>
            <person name="Lim L.B.L."/>
            <person name="Cai F."/>
            <person name="Druzhinina I.S."/>
            <person name="U'Ren J.M."/>
            <person name="Derntl C."/>
        </authorList>
    </citation>
    <scope>NUCLEOTIDE SEQUENCE</scope>
    <source>
        <strain evidence="11">TUCIM 5799</strain>
    </source>
</reference>
<organism evidence="11 12">
    <name type="scientific">Neoarthrinium moseri</name>
    <dbReference type="NCBI Taxonomy" id="1658444"/>
    <lineage>
        <taxon>Eukaryota</taxon>
        <taxon>Fungi</taxon>
        <taxon>Dikarya</taxon>
        <taxon>Ascomycota</taxon>
        <taxon>Pezizomycotina</taxon>
        <taxon>Sordariomycetes</taxon>
        <taxon>Xylariomycetidae</taxon>
        <taxon>Amphisphaeriales</taxon>
        <taxon>Apiosporaceae</taxon>
        <taxon>Neoarthrinium</taxon>
    </lineage>
</organism>
<accession>A0A9Q0AI45</accession>
<dbReference type="InterPro" id="IPR015063">
    <property type="entry name" value="USP8_dimer"/>
</dbReference>
<feature type="compositionally biased region" description="Basic and acidic residues" evidence="9">
    <location>
        <begin position="228"/>
        <end position="240"/>
    </location>
</feature>